<dbReference type="OrthoDB" id="5394374at2759"/>
<dbReference type="AlphaFoldDB" id="A0A8T9B3Z3"/>
<evidence type="ECO:0000313" key="1">
    <source>
        <dbReference type="EMBL" id="TVY14750.1"/>
    </source>
</evidence>
<reference evidence="1 2" key="1">
    <citation type="submission" date="2018-05" db="EMBL/GenBank/DDBJ databases">
        <title>Whole genome sequencing for identification of molecular markers to develop diagnostic detection tools for the regulated plant pathogen Lachnellula willkommii.</title>
        <authorList>
            <person name="Giroux E."/>
            <person name="Bilodeau G."/>
        </authorList>
    </citation>
    <scope>NUCLEOTIDE SEQUENCE [LARGE SCALE GENOMIC DNA]</scope>
    <source>
        <strain evidence="1 2">CBS 203.66</strain>
    </source>
</reference>
<dbReference type="EMBL" id="QGMF01000624">
    <property type="protein sequence ID" value="TVY14750.1"/>
    <property type="molecule type" value="Genomic_DNA"/>
</dbReference>
<organism evidence="1 2">
    <name type="scientific">Lachnellula arida</name>
    <dbReference type="NCBI Taxonomy" id="1316785"/>
    <lineage>
        <taxon>Eukaryota</taxon>
        <taxon>Fungi</taxon>
        <taxon>Dikarya</taxon>
        <taxon>Ascomycota</taxon>
        <taxon>Pezizomycotina</taxon>
        <taxon>Leotiomycetes</taxon>
        <taxon>Helotiales</taxon>
        <taxon>Lachnaceae</taxon>
        <taxon>Lachnellula</taxon>
    </lineage>
</organism>
<comment type="caution">
    <text evidence="1">The sequence shown here is derived from an EMBL/GenBank/DDBJ whole genome shotgun (WGS) entry which is preliminary data.</text>
</comment>
<accession>A0A8T9B3Z3</accession>
<keyword evidence="2" id="KW-1185">Reference proteome</keyword>
<gene>
    <name evidence="1" type="ORF">LARI1_G007770</name>
</gene>
<sequence length="196" mass="22536">MSVINNDLPWRLAELMVQMYNGARVESRKNNNNGVDSRTVVDDSLQLKVRCRMSMSLMFDSIWRWREEFQAQGRGNLEGIDGEGQVPKLMITNCVSQDQEVVFYKGAAKYPPSKSLNRDQDRDMFSYKGKGKDKVPDQMSNFSNPTPMNAFDFSSRADDVADYGPLFEQSFRSFDPMTLLDFSNEETSHIQKQELD</sequence>
<proteinExistence type="predicted"/>
<name>A0A8T9B3Z3_9HELO</name>
<protein>
    <submittedName>
        <fullName evidence="1">Uncharacterized protein</fullName>
    </submittedName>
</protein>
<dbReference type="Proteomes" id="UP000469559">
    <property type="component" value="Unassembled WGS sequence"/>
</dbReference>
<evidence type="ECO:0000313" key="2">
    <source>
        <dbReference type="Proteomes" id="UP000469559"/>
    </source>
</evidence>